<dbReference type="EMBL" id="JABXYJ010000001">
    <property type="protein sequence ID" value="NVO76535.1"/>
    <property type="molecule type" value="Genomic_DNA"/>
</dbReference>
<keyword evidence="1" id="KW-0812">Transmembrane</keyword>
<evidence type="ECO:0000313" key="3">
    <source>
        <dbReference type="Proteomes" id="UP000588051"/>
    </source>
</evidence>
<gene>
    <name evidence="2" type="ORF">HV832_01640</name>
</gene>
<reference evidence="2 3" key="1">
    <citation type="submission" date="2020-06" db="EMBL/GenBank/DDBJ databases">
        <authorList>
            <person name="Qiu C."/>
            <person name="Liu Z."/>
        </authorList>
    </citation>
    <scope>NUCLEOTIDE SEQUENCE [LARGE SCALE GENOMIC DNA]</scope>
    <source>
        <strain evidence="2 3">EM 1</strain>
    </source>
</reference>
<dbReference type="Proteomes" id="UP000588051">
    <property type="component" value="Unassembled WGS sequence"/>
</dbReference>
<dbReference type="RefSeq" id="WP_176801794.1">
    <property type="nucleotide sequence ID" value="NZ_JABXYJ010000001.1"/>
</dbReference>
<comment type="caution">
    <text evidence="2">The sequence shown here is derived from an EMBL/GenBank/DDBJ whole genome shotgun (WGS) entry which is preliminary data.</text>
</comment>
<keyword evidence="3" id="KW-1185">Reference proteome</keyword>
<keyword evidence="1" id="KW-1133">Transmembrane helix</keyword>
<feature type="transmembrane region" description="Helical" evidence="1">
    <location>
        <begin position="78"/>
        <end position="102"/>
    </location>
</feature>
<sequence>MDKMEYMNTLKLALQDFPGPVQEEILWDYEGQFVDGMMAGESEQEIISRLPKPQLIVAQKRTRLHYQALRQRFSISRLGHLVVALFGLALFNLLMAIPALVYCSALCATYIAALVLYLSGVLITGVALSGAEHVTIEFPQGLNLPAKHHSVSVLQREIEVNIDAAGVVADGKAVPEPSAAAPHPAPTDSISIFLGRQFGAAEAFKGSGMIAAGILLLMSCMWLTRSTWRGFRTYLEWNLNLLRAGSVA</sequence>
<keyword evidence="1" id="KW-0472">Membrane</keyword>
<organism evidence="2 3">
    <name type="scientific">Undibacterium oligocarboniphilum</name>
    <dbReference type="NCBI Taxonomy" id="666702"/>
    <lineage>
        <taxon>Bacteria</taxon>
        <taxon>Pseudomonadati</taxon>
        <taxon>Pseudomonadota</taxon>
        <taxon>Betaproteobacteria</taxon>
        <taxon>Burkholderiales</taxon>
        <taxon>Oxalobacteraceae</taxon>
        <taxon>Undibacterium</taxon>
    </lineage>
</organism>
<name>A0A850QGI9_9BURK</name>
<evidence type="ECO:0000313" key="2">
    <source>
        <dbReference type="EMBL" id="NVO76535.1"/>
    </source>
</evidence>
<accession>A0A850QGI9</accession>
<protein>
    <submittedName>
        <fullName evidence="2">DUF1700 domain-containing protein</fullName>
    </submittedName>
</protein>
<feature type="transmembrane region" description="Helical" evidence="1">
    <location>
        <begin position="108"/>
        <end position="128"/>
    </location>
</feature>
<dbReference type="Pfam" id="PF22564">
    <property type="entry name" value="HAAS"/>
    <property type="match status" value="1"/>
</dbReference>
<proteinExistence type="predicted"/>
<evidence type="ECO:0000256" key="1">
    <source>
        <dbReference type="SAM" id="Phobius"/>
    </source>
</evidence>
<dbReference type="AlphaFoldDB" id="A0A850QGI9"/>
<feature type="transmembrane region" description="Helical" evidence="1">
    <location>
        <begin position="206"/>
        <end position="224"/>
    </location>
</feature>